<reference evidence="2 3" key="1">
    <citation type="journal article" date="2023" name="Chemosphere">
        <title>Whole genome analysis of Flavobacterium aziz-sancarii sp. nov., isolated from Ardley Island (Antarctica), revealed a rich resistome and bioremediation potential.</title>
        <authorList>
            <person name="Otur C."/>
            <person name="Okay S."/>
            <person name="Kurt-Kizildogan A."/>
        </authorList>
    </citation>
    <scope>NUCLEOTIDE SEQUENCE [LARGE SCALE GENOMIC DNA]</scope>
    <source>
        <strain evidence="2 3">AC</strain>
    </source>
</reference>
<gene>
    <name evidence="2" type="ORF">NJT12_09660</name>
</gene>
<protein>
    <submittedName>
        <fullName evidence="2">Uncharacterized protein</fullName>
    </submittedName>
</protein>
<accession>A0ABT4WBC8</accession>
<evidence type="ECO:0000313" key="2">
    <source>
        <dbReference type="EMBL" id="MDA6069884.1"/>
    </source>
</evidence>
<feature type="region of interest" description="Disordered" evidence="1">
    <location>
        <begin position="26"/>
        <end position="49"/>
    </location>
</feature>
<organism evidence="2 3">
    <name type="scientific">Flavobacterium azizsancarii</name>
    <dbReference type="NCBI Taxonomy" id="2961580"/>
    <lineage>
        <taxon>Bacteria</taxon>
        <taxon>Pseudomonadati</taxon>
        <taxon>Bacteroidota</taxon>
        <taxon>Flavobacteriia</taxon>
        <taxon>Flavobacteriales</taxon>
        <taxon>Flavobacteriaceae</taxon>
        <taxon>Flavobacterium</taxon>
    </lineage>
</organism>
<dbReference type="Proteomes" id="UP001212170">
    <property type="component" value="Unassembled WGS sequence"/>
</dbReference>
<comment type="caution">
    <text evidence="2">The sequence shown here is derived from an EMBL/GenBank/DDBJ whole genome shotgun (WGS) entry which is preliminary data.</text>
</comment>
<dbReference type="EMBL" id="JAMZNK010000012">
    <property type="protein sequence ID" value="MDA6069884.1"/>
    <property type="molecule type" value="Genomic_DNA"/>
</dbReference>
<evidence type="ECO:0000256" key="1">
    <source>
        <dbReference type="SAM" id="MobiDB-lite"/>
    </source>
</evidence>
<proteinExistence type="predicted"/>
<keyword evidence="3" id="KW-1185">Reference proteome</keyword>
<dbReference type="RefSeq" id="WP_271335694.1">
    <property type="nucleotide sequence ID" value="NZ_JAMZNK010000012.1"/>
</dbReference>
<evidence type="ECO:0000313" key="3">
    <source>
        <dbReference type="Proteomes" id="UP001212170"/>
    </source>
</evidence>
<sequence>MNQTNLNPAPVVSMRIKNTEISWLSEAGKNAQDKNKKLKKSLKKKKEND</sequence>
<feature type="compositionally biased region" description="Basic residues" evidence="1">
    <location>
        <begin position="36"/>
        <end position="49"/>
    </location>
</feature>
<name>A0ABT4WBC8_9FLAO</name>